<dbReference type="Proteomes" id="UP000887580">
    <property type="component" value="Unplaced"/>
</dbReference>
<organism evidence="1 2">
    <name type="scientific">Panagrolaimus sp. PS1159</name>
    <dbReference type="NCBI Taxonomy" id="55785"/>
    <lineage>
        <taxon>Eukaryota</taxon>
        <taxon>Metazoa</taxon>
        <taxon>Ecdysozoa</taxon>
        <taxon>Nematoda</taxon>
        <taxon>Chromadorea</taxon>
        <taxon>Rhabditida</taxon>
        <taxon>Tylenchina</taxon>
        <taxon>Panagrolaimomorpha</taxon>
        <taxon>Panagrolaimoidea</taxon>
        <taxon>Panagrolaimidae</taxon>
        <taxon>Panagrolaimus</taxon>
    </lineage>
</organism>
<dbReference type="WBParaSite" id="PS1159_v2.g1710.t1">
    <property type="protein sequence ID" value="PS1159_v2.g1710.t1"/>
    <property type="gene ID" value="PS1159_v2.g1710"/>
</dbReference>
<protein>
    <submittedName>
        <fullName evidence="2">Fumarylacetoacetase-like C-terminal domain-containing protein</fullName>
    </submittedName>
</protein>
<name>A0AC35FFJ5_9BILA</name>
<reference evidence="2" key="1">
    <citation type="submission" date="2022-11" db="UniProtKB">
        <authorList>
            <consortium name="WormBaseParasite"/>
        </authorList>
    </citation>
    <scope>IDENTIFICATION</scope>
</reference>
<evidence type="ECO:0000313" key="1">
    <source>
        <dbReference type="Proteomes" id="UP000887580"/>
    </source>
</evidence>
<sequence length="239" mass="26609">MMDAEIVKNECEVIIGFEHNFLEKGVAVIPIVPFIRNAKFLTIEGHHITIPPGNVGVVTEVHFGIIISQEAIEISKDNALDYVNGYVVALNSRLRDDEYKKEDDSEPFARITDFKDAVVISNVITKELLPHPNAATIWASLNGKECQRGNLTDARMSVQELIEKASNLKTLRAGDLILSGTPAGSFYVKERDTIEIGIEDIIQTKISVQKESESIATQTSQTLLQPKKDDKIKQFMDDL</sequence>
<evidence type="ECO:0000313" key="2">
    <source>
        <dbReference type="WBParaSite" id="PS1159_v2.g1710.t1"/>
    </source>
</evidence>
<accession>A0AC35FFJ5</accession>
<proteinExistence type="predicted"/>